<comment type="caution">
    <text evidence="2">The sequence shown here is derived from an EMBL/GenBank/DDBJ whole genome shotgun (WGS) entry which is preliminary data.</text>
</comment>
<dbReference type="EMBL" id="JAFJMO010000009">
    <property type="protein sequence ID" value="KAJ8267598.1"/>
    <property type="molecule type" value="Genomic_DNA"/>
</dbReference>
<dbReference type="AlphaFoldDB" id="A0A9Q1DD71"/>
<accession>A0A9Q1DD71</accession>
<dbReference type="Pfam" id="PF06989">
    <property type="entry name" value="BAALC_N"/>
    <property type="match status" value="1"/>
</dbReference>
<name>A0A9Q1DD71_CONCO</name>
<organism evidence="2 3">
    <name type="scientific">Conger conger</name>
    <name type="common">Conger eel</name>
    <name type="synonym">Muraena conger</name>
    <dbReference type="NCBI Taxonomy" id="82655"/>
    <lineage>
        <taxon>Eukaryota</taxon>
        <taxon>Metazoa</taxon>
        <taxon>Chordata</taxon>
        <taxon>Craniata</taxon>
        <taxon>Vertebrata</taxon>
        <taxon>Euteleostomi</taxon>
        <taxon>Actinopterygii</taxon>
        <taxon>Neopterygii</taxon>
        <taxon>Teleostei</taxon>
        <taxon>Anguilliformes</taxon>
        <taxon>Congridae</taxon>
        <taxon>Conger</taxon>
    </lineage>
</organism>
<protein>
    <submittedName>
        <fullName evidence="2">Uncharacterized protein</fullName>
    </submittedName>
</protein>
<keyword evidence="3" id="KW-1185">Reference proteome</keyword>
<dbReference type="InterPro" id="IPR009728">
    <property type="entry name" value="BAALC"/>
</dbReference>
<dbReference type="PANTHER" id="PTHR14731">
    <property type="entry name" value="BRAIN AND ACUTE LEUKEMIA CYTOPLASMIC PROTEIN"/>
    <property type="match status" value="1"/>
</dbReference>
<gene>
    <name evidence="2" type="ORF">COCON_G00127700</name>
</gene>
<feature type="compositionally biased region" description="Basic and acidic residues" evidence="1">
    <location>
        <begin position="100"/>
        <end position="119"/>
    </location>
</feature>
<dbReference type="Proteomes" id="UP001152803">
    <property type="component" value="Unassembled WGS sequence"/>
</dbReference>
<proteinExistence type="predicted"/>
<sequence>MGCGGSKVDALEPRYYESWTRQTESTWLANTDAETHQVVIINKANNPGCMKSTGHMKENATIYAGKGAACRPSQWEKKMVNAGTQCGMQPHAVPALAPTTREDLPAEMRPDKVGAEEGV</sequence>
<evidence type="ECO:0000256" key="1">
    <source>
        <dbReference type="SAM" id="MobiDB-lite"/>
    </source>
</evidence>
<evidence type="ECO:0000313" key="2">
    <source>
        <dbReference type="EMBL" id="KAJ8267598.1"/>
    </source>
</evidence>
<reference evidence="2" key="1">
    <citation type="journal article" date="2023" name="Science">
        <title>Genome structures resolve the early diversification of teleost fishes.</title>
        <authorList>
            <person name="Parey E."/>
            <person name="Louis A."/>
            <person name="Montfort J."/>
            <person name="Bouchez O."/>
            <person name="Roques C."/>
            <person name="Iampietro C."/>
            <person name="Lluch J."/>
            <person name="Castinel A."/>
            <person name="Donnadieu C."/>
            <person name="Desvignes T."/>
            <person name="Floi Bucao C."/>
            <person name="Jouanno E."/>
            <person name="Wen M."/>
            <person name="Mejri S."/>
            <person name="Dirks R."/>
            <person name="Jansen H."/>
            <person name="Henkel C."/>
            <person name="Chen W.J."/>
            <person name="Zahm M."/>
            <person name="Cabau C."/>
            <person name="Klopp C."/>
            <person name="Thompson A.W."/>
            <person name="Robinson-Rechavi M."/>
            <person name="Braasch I."/>
            <person name="Lecointre G."/>
            <person name="Bobe J."/>
            <person name="Postlethwait J.H."/>
            <person name="Berthelot C."/>
            <person name="Roest Crollius H."/>
            <person name="Guiguen Y."/>
        </authorList>
    </citation>
    <scope>NUCLEOTIDE SEQUENCE</scope>
    <source>
        <strain evidence="2">Concon-B</strain>
    </source>
</reference>
<dbReference type="OrthoDB" id="9940597at2759"/>
<dbReference type="GO" id="GO:0005737">
    <property type="term" value="C:cytoplasm"/>
    <property type="evidence" value="ECO:0007669"/>
    <property type="project" value="InterPro"/>
</dbReference>
<feature type="region of interest" description="Disordered" evidence="1">
    <location>
        <begin position="90"/>
        <end position="119"/>
    </location>
</feature>
<dbReference type="PANTHER" id="PTHR14731:SF0">
    <property type="entry name" value="BRAIN AND ACUTE LEUKEMIA CYTOPLASMIC PROTEIN"/>
    <property type="match status" value="1"/>
</dbReference>
<evidence type="ECO:0000313" key="3">
    <source>
        <dbReference type="Proteomes" id="UP001152803"/>
    </source>
</evidence>